<evidence type="ECO:0000256" key="7">
    <source>
        <dbReference type="ARBA" id="ARBA00023136"/>
    </source>
</evidence>
<dbReference type="GO" id="GO:0008654">
    <property type="term" value="P:phospholipid biosynthetic process"/>
    <property type="evidence" value="ECO:0007669"/>
    <property type="project" value="UniProtKB-UniRule"/>
</dbReference>
<feature type="transmembrane region" description="Helical" evidence="10">
    <location>
        <begin position="50"/>
        <end position="67"/>
    </location>
</feature>
<evidence type="ECO:0000313" key="11">
    <source>
        <dbReference type="EMBL" id="QED23178.1"/>
    </source>
</evidence>
<keyword evidence="2 10" id="KW-0444">Lipid biosynthesis</keyword>
<keyword evidence="4 10" id="KW-0812">Transmembrane</keyword>
<accession>A0A5B8XCU4</accession>
<comment type="similarity">
    <text evidence="10">Belongs to the PlsY family.</text>
</comment>
<proteinExistence type="inferred from homology"/>
<dbReference type="EC" id="2.3.1.275" evidence="10"/>
<gene>
    <name evidence="10" type="primary">plsY</name>
    <name evidence="11" type="ORF">Deia_00374</name>
</gene>
<comment type="pathway">
    <text evidence="10">Lipid metabolism; phospholipid metabolism.</text>
</comment>
<keyword evidence="11" id="KW-0012">Acyltransferase</keyword>
<dbReference type="InterPro" id="IPR003811">
    <property type="entry name" value="G3P_acylTferase_PlsY"/>
</dbReference>
<dbReference type="Pfam" id="PF02660">
    <property type="entry name" value="G3P_acyltransf"/>
    <property type="match status" value="1"/>
</dbReference>
<reference evidence="11 12" key="1">
    <citation type="journal article" date="2019" name="ISME J.">
        <title>Deianiraea, an extracellular bacterium associated with the ciliate Paramecium, suggests an alternative scenario for the evolution of Rickettsiales.</title>
        <authorList>
            <person name="Castelli M."/>
            <person name="Sabaneyeva E."/>
            <person name="Lanzoni O."/>
            <person name="Lebedeva N."/>
            <person name="Floriano A.M."/>
            <person name="Gaiarsa S."/>
            <person name="Benken K."/>
            <person name="Modeo L."/>
            <person name="Bandi C."/>
            <person name="Potekhin A."/>
            <person name="Sassera D."/>
            <person name="Petroni G."/>
        </authorList>
    </citation>
    <scope>NUCLEOTIDE SEQUENCE [LARGE SCALE GENOMIC DNA]</scope>
    <source>
        <strain evidence="11">CyL4-1</strain>
    </source>
</reference>
<dbReference type="PANTHER" id="PTHR30309:SF0">
    <property type="entry name" value="GLYCEROL-3-PHOSPHATE ACYLTRANSFERASE-RELATED"/>
    <property type="match status" value="1"/>
</dbReference>
<evidence type="ECO:0000256" key="6">
    <source>
        <dbReference type="ARBA" id="ARBA00023098"/>
    </source>
</evidence>
<comment type="function">
    <text evidence="10">Catalyzes the transfer of an acyl group from acyl-phosphate (acyl-PO(4)) to glycerol-3-phosphate (G3P) to form lysophosphatidic acid (LPA). This enzyme utilizes acyl-phosphate as fatty acyl donor, but not acyl-CoA or acyl-ACP.</text>
</comment>
<evidence type="ECO:0000256" key="8">
    <source>
        <dbReference type="ARBA" id="ARBA00023209"/>
    </source>
</evidence>
<evidence type="ECO:0000256" key="9">
    <source>
        <dbReference type="ARBA" id="ARBA00023264"/>
    </source>
</evidence>
<dbReference type="Proteomes" id="UP000321934">
    <property type="component" value="Chromosome"/>
</dbReference>
<evidence type="ECO:0000256" key="3">
    <source>
        <dbReference type="ARBA" id="ARBA00022679"/>
    </source>
</evidence>
<dbReference type="HAMAP" id="MF_01043">
    <property type="entry name" value="PlsY"/>
    <property type="match status" value="1"/>
</dbReference>
<comment type="catalytic activity">
    <reaction evidence="10">
        <text>an acyl phosphate + sn-glycerol 3-phosphate = a 1-acyl-sn-glycero-3-phosphate + phosphate</text>
        <dbReference type="Rhea" id="RHEA:34075"/>
        <dbReference type="ChEBI" id="CHEBI:43474"/>
        <dbReference type="ChEBI" id="CHEBI:57597"/>
        <dbReference type="ChEBI" id="CHEBI:57970"/>
        <dbReference type="ChEBI" id="CHEBI:59918"/>
        <dbReference type="EC" id="2.3.1.275"/>
    </reaction>
</comment>
<evidence type="ECO:0000256" key="4">
    <source>
        <dbReference type="ARBA" id="ARBA00022692"/>
    </source>
</evidence>
<evidence type="ECO:0000256" key="2">
    <source>
        <dbReference type="ARBA" id="ARBA00022516"/>
    </source>
</evidence>
<evidence type="ECO:0000313" key="12">
    <source>
        <dbReference type="Proteomes" id="UP000321934"/>
    </source>
</evidence>
<feature type="transmembrane region" description="Helical" evidence="10">
    <location>
        <begin position="116"/>
        <end position="137"/>
    </location>
</feature>
<keyword evidence="6 10" id="KW-0443">Lipid metabolism</keyword>
<feature type="transmembrane region" description="Helical" evidence="10">
    <location>
        <begin position="6"/>
        <end position="24"/>
    </location>
</feature>
<keyword evidence="8 10" id="KW-0594">Phospholipid biosynthesis</keyword>
<comment type="subunit">
    <text evidence="10">Probably interacts with PlsX.</text>
</comment>
<dbReference type="GO" id="GO:0043772">
    <property type="term" value="F:acyl-phosphate glycerol-3-phosphate acyltransferase activity"/>
    <property type="evidence" value="ECO:0007669"/>
    <property type="project" value="UniProtKB-UniRule"/>
</dbReference>
<keyword evidence="9 10" id="KW-1208">Phospholipid metabolism</keyword>
<evidence type="ECO:0000256" key="10">
    <source>
        <dbReference type="HAMAP-Rule" id="MF_01043"/>
    </source>
</evidence>
<keyword evidence="5 10" id="KW-1133">Transmembrane helix</keyword>
<keyword evidence="7 10" id="KW-0472">Membrane</keyword>
<keyword evidence="3 10" id="KW-0808">Transferase</keyword>
<protein>
    <recommendedName>
        <fullName evidence="10">Glycerol-3-phosphate acyltransferase</fullName>
    </recommendedName>
    <alternativeName>
        <fullName evidence="10">Acyl-PO4 G3P acyltransferase</fullName>
    </alternativeName>
    <alternativeName>
        <fullName evidence="10">Acyl-phosphate--glycerol-3-phosphate acyltransferase</fullName>
    </alternativeName>
    <alternativeName>
        <fullName evidence="10">G3P acyltransferase</fullName>
        <shortName evidence="10">GPAT</shortName>
        <ecNumber evidence="10">2.3.1.275</ecNumber>
    </alternativeName>
    <alternativeName>
        <fullName evidence="10">Lysophosphatidic acid synthase</fullName>
        <shortName evidence="10">LPA synthase</shortName>
    </alternativeName>
</protein>
<evidence type="ECO:0000256" key="1">
    <source>
        <dbReference type="ARBA" id="ARBA00022475"/>
    </source>
</evidence>
<dbReference type="UniPathway" id="UPA00085"/>
<dbReference type="EMBL" id="CP029077">
    <property type="protein sequence ID" value="QED23178.1"/>
    <property type="molecule type" value="Genomic_DNA"/>
</dbReference>
<keyword evidence="1 10" id="KW-1003">Cell membrane</keyword>
<evidence type="ECO:0000256" key="5">
    <source>
        <dbReference type="ARBA" id="ARBA00022989"/>
    </source>
</evidence>
<dbReference type="OrthoDB" id="9777124at2"/>
<comment type="subcellular location">
    <subcellularLocation>
        <location evidence="10">Cell membrane</location>
        <topology evidence="10">Multi-pass membrane protein</topology>
    </subcellularLocation>
</comment>
<name>A0A5B8XCU4_9RICK</name>
<dbReference type="GO" id="GO:0005886">
    <property type="term" value="C:plasma membrane"/>
    <property type="evidence" value="ECO:0007669"/>
    <property type="project" value="UniProtKB-SubCell"/>
</dbReference>
<dbReference type="RefSeq" id="WP_146820468.1">
    <property type="nucleotide sequence ID" value="NZ_CP029077.1"/>
</dbReference>
<dbReference type="PANTHER" id="PTHR30309">
    <property type="entry name" value="INNER MEMBRANE PROTEIN YGIH"/>
    <property type="match status" value="1"/>
</dbReference>
<feature type="transmembrane region" description="Helical" evidence="10">
    <location>
        <begin position="87"/>
        <end position="104"/>
    </location>
</feature>
<dbReference type="NCBIfam" id="TIGR00023">
    <property type="entry name" value="glycerol-3-phosphate 1-O-acyltransferase PlsY"/>
    <property type="match status" value="1"/>
</dbReference>
<keyword evidence="12" id="KW-1185">Reference proteome</keyword>
<dbReference type="SMART" id="SM01207">
    <property type="entry name" value="G3P_acyltransf"/>
    <property type="match status" value="1"/>
</dbReference>
<organism evidence="11 12">
    <name type="scientific">Candidatus Deianiraea vastatrix</name>
    <dbReference type="NCBI Taxonomy" id="2163644"/>
    <lineage>
        <taxon>Bacteria</taxon>
        <taxon>Pseudomonadati</taxon>
        <taxon>Pseudomonadota</taxon>
        <taxon>Alphaproteobacteria</taxon>
        <taxon>Rickettsiales</taxon>
        <taxon>Candidatus Deianiraeaceae</taxon>
        <taxon>Candidatus Deianiraea</taxon>
    </lineage>
</organism>
<dbReference type="AlphaFoldDB" id="A0A5B8XCU4"/>
<sequence>MAILFIILAYLFGSIPFGLLIGRLKGVNLRQVGSGNIGATNVARALGKKYAFLVFLLDGIKGLIPVLLAKEFLISHEQIELGGASNLYLIGIAAVIGHIFPIWLKFRGGKGVATTFMTYFGFNCIVAIGVMLSWLSVFVLFRISSLSAIIAITVGIFLSYLSADYNLIMFSALSSIIVIARHKDNIIKLCSGKESKF</sequence>